<evidence type="ECO:0000313" key="8">
    <source>
        <dbReference type="WBParaSite" id="sdigi.contig437.g8315.t1"/>
    </source>
</evidence>
<dbReference type="GO" id="GO:0006749">
    <property type="term" value="P:glutathione metabolic process"/>
    <property type="evidence" value="ECO:0007669"/>
    <property type="project" value="TreeGrafter"/>
</dbReference>
<dbReference type="InterPro" id="IPR036249">
    <property type="entry name" value="Thioredoxin-like_sf"/>
</dbReference>
<name>A0A915PY08_9BILA</name>
<dbReference type="InterPro" id="IPR004045">
    <property type="entry name" value="Glutathione_S-Trfase_N"/>
</dbReference>
<proteinExistence type="inferred from homology"/>
<evidence type="ECO:0000256" key="1">
    <source>
        <dbReference type="ARBA" id="ARBA00012452"/>
    </source>
</evidence>
<accession>A0A915PY08</accession>
<feature type="domain" description="GST C-terminal" evidence="6">
    <location>
        <begin position="58"/>
        <end position="174"/>
    </location>
</feature>
<evidence type="ECO:0000256" key="2">
    <source>
        <dbReference type="ARBA" id="ARBA00022679"/>
    </source>
</evidence>
<dbReference type="InterPro" id="IPR010987">
    <property type="entry name" value="Glutathione-S-Trfase_C-like"/>
</dbReference>
<keyword evidence="2" id="KW-0808">Transferase</keyword>
<dbReference type="Pfam" id="PF13417">
    <property type="entry name" value="GST_N_3"/>
    <property type="match status" value="1"/>
</dbReference>
<sequence length="174" mass="19509">MFKVANVPYEDININREEHLDAIKSETPLGTLPILEVDGVKLSGQTAVCRHLAWRFGLSGETAVSDSLLDMFADLLLEAQVLLFGSTDGDNDSIANFVTDDTELEKVCNRVAAIIDKQLTDNNTSYLVGEKITWVDLMTYTFFNSLADRGKNTYLDRYPSTKQMYDRISQLVTN</sequence>
<comment type="similarity">
    <text evidence="3">Belongs to the GST superfamily. Sigma family.</text>
</comment>
<dbReference type="PANTHER" id="PTHR11571">
    <property type="entry name" value="GLUTATHIONE S-TRANSFERASE"/>
    <property type="match status" value="1"/>
</dbReference>
<dbReference type="InterPro" id="IPR050213">
    <property type="entry name" value="GST_superfamily"/>
</dbReference>
<feature type="domain" description="GST N-terminal" evidence="5">
    <location>
        <begin position="1"/>
        <end position="60"/>
    </location>
</feature>
<organism evidence="7 8">
    <name type="scientific">Setaria digitata</name>
    <dbReference type="NCBI Taxonomy" id="48799"/>
    <lineage>
        <taxon>Eukaryota</taxon>
        <taxon>Metazoa</taxon>
        <taxon>Ecdysozoa</taxon>
        <taxon>Nematoda</taxon>
        <taxon>Chromadorea</taxon>
        <taxon>Rhabditida</taxon>
        <taxon>Spirurina</taxon>
        <taxon>Spiruromorpha</taxon>
        <taxon>Filarioidea</taxon>
        <taxon>Setariidae</taxon>
        <taxon>Setaria</taxon>
    </lineage>
</organism>
<dbReference type="InterPro" id="IPR004046">
    <property type="entry name" value="GST_C"/>
</dbReference>
<dbReference type="AlphaFoldDB" id="A0A915PY08"/>
<evidence type="ECO:0000256" key="4">
    <source>
        <dbReference type="ARBA" id="ARBA00047960"/>
    </source>
</evidence>
<dbReference type="InterPro" id="IPR036282">
    <property type="entry name" value="Glutathione-S-Trfase_C_sf"/>
</dbReference>
<dbReference type="Proteomes" id="UP000887581">
    <property type="component" value="Unplaced"/>
</dbReference>
<dbReference type="CDD" id="cd03192">
    <property type="entry name" value="GST_C_Sigma_like"/>
    <property type="match status" value="1"/>
</dbReference>
<dbReference type="PROSITE" id="PS50405">
    <property type="entry name" value="GST_CTER"/>
    <property type="match status" value="1"/>
</dbReference>
<reference evidence="8" key="1">
    <citation type="submission" date="2022-11" db="UniProtKB">
        <authorList>
            <consortium name="WormBaseParasite"/>
        </authorList>
    </citation>
    <scope>IDENTIFICATION</scope>
</reference>
<dbReference type="WBParaSite" id="sdigi.contig437.g8315.t1">
    <property type="protein sequence ID" value="sdigi.contig437.g8315.t1"/>
    <property type="gene ID" value="sdigi.contig437.g8315"/>
</dbReference>
<dbReference type="GO" id="GO:0004364">
    <property type="term" value="F:glutathione transferase activity"/>
    <property type="evidence" value="ECO:0007669"/>
    <property type="project" value="UniProtKB-EC"/>
</dbReference>
<comment type="catalytic activity">
    <reaction evidence="4">
        <text>RX + glutathione = an S-substituted glutathione + a halide anion + H(+)</text>
        <dbReference type="Rhea" id="RHEA:16437"/>
        <dbReference type="ChEBI" id="CHEBI:15378"/>
        <dbReference type="ChEBI" id="CHEBI:16042"/>
        <dbReference type="ChEBI" id="CHEBI:17792"/>
        <dbReference type="ChEBI" id="CHEBI:57925"/>
        <dbReference type="ChEBI" id="CHEBI:90779"/>
        <dbReference type="EC" id="2.5.1.18"/>
    </reaction>
</comment>
<keyword evidence="7" id="KW-1185">Reference proteome</keyword>
<evidence type="ECO:0000256" key="3">
    <source>
        <dbReference type="ARBA" id="ARBA00038317"/>
    </source>
</evidence>
<evidence type="ECO:0000259" key="5">
    <source>
        <dbReference type="PROSITE" id="PS50404"/>
    </source>
</evidence>
<dbReference type="InterPro" id="IPR040079">
    <property type="entry name" value="Glutathione_S-Trfase"/>
</dbReference>
<dbReference type="SUPFAM" id="SSF47616">
    <property type="entry name" value="GST C-terminal domain-like"/>
    <property type="match status" value="1"/>
</dbReference>
<dbReference type="EC" id="2.5.1.18" evidence="1"/>
<evidence type="ECO:0000313" key="7">
    <source>
        <dbReference type="Proteomes" id="UP000887581"/>
    </source>
</evidence>
<dbReference type="PANTHER" id="PTHR11571:SF224">
    <property type="entry name" value="HEMATOPOIETIC PROSTAGLANDIN D SYNTHASE"/>
    <property type="match status" value="1"/>
</dbReference>
<dbReference type="Pfam" id="PF14497">
    <property type="entry name" value="GST_C_3"/>
    <property type="match status" value="1"/>
</dbReference>
<dbReference type="PROSITE" id="PS50404">
    <property type="entry name" value="GST_NTER"/>
    <property type="match status" value="1"/>
</dbReference>
<dbReference type="Gene3D" id="3.40.30.10">
    <property type="entry name" value="Glutaredoxin"/>
    <property type="match status" value="1"/>
</dbReference>
<dbReference type="SUPFAM" id="SSF52833">
    <property type="entry name" value="Thioredoxin-like"/>
    <property type="match status" value="1"/>
</dbReference>
<protein>
    <recommendedName>
        <fullName evidence="1">glutathione transferase</fullName>
        <ecNumber evidence="1">2.5.1.18</ecNumber>
    </recommendedName>
</protein>
<evidence type="ECO:0000259" key="6">
    <source>
        <dbReference type="PROSITE" id="PS50405"/>
    </source>
</evidence>
<dbReference type="SFLD" id="SFLDS00019">
    <property type="entry name" value="Glutathione_Transferase_(cytos"/>
    <property type="match status" value="1"/>
</dbReference>
<dbReference type="Gene3D" id="1.20.1050.10">
    <property type="match status" value="1"/>
</dbReference>